<gene>
    <name evidence="3" type="ORF">Mal64_38970</name>
</gene>
<evidence type="ECO:0000256" key="1">
    <source>
        <dbReference type="SAM" id="MobiDB-lite"/>
    </source>
</evidence>
<accession>A0A5C5ZGH2</accession>
<protein>
    <submittedName>
        <fullName evidence="3">Serine carboxypeptidase</fullName>
    </submittedName>
</protein>
<comment type="caution">
    <text evidence="3">The sequence shown here is derived from an EMBL/GenBank/DDBJ whole genome shotgun (WGS) entry which is preliminary data.</text>
</comment>
<dbReference type="Proteomes" id="UP000315440">
    <property type="component" value="Unassembled WGS sequence"/>
</dbReference>
<proteinExistence type="predicted"/>
<keyword evidence="3" id="KW-0645">Protease</keyword>
<feature type="chain" id="PRO_5022998293" evidence="2">
    <location>
        <begin position="30"/>
        <end position="530"/>
    </location>
</feature>
<keyword evidence="2" id="KW-0732">Signal</keyword>
<dbReference type="GO" id="GO:0006508">
    <property type="term" value="P:proteolysis"/>
    <property type="evidence" value="ECO:0007669"/>
    <property type="project" value="InterPro"/>
</dbReference>
<dbReference type="EMBL" id="SJPQ01000006">
    <property type="protein sequence ID" value="TWT86157.1"/>
    <property type="molecule type" value="Genomic_DNA"/>
</dbReference>
<dbReference type="SUPFAM" id="SSF53474">
    <property type="entry name" value="alpha/beta-Hydrolases"/>
    <property type="match status" value="1"/>
</dbReference>
<dbReference type="OrthoDB" id="9770107at2"/>
<name>A0A5C5ZGH2_9BACT</name>
<feature type="region of interest" description="Disordered" evidence="1">
    <location>
        <begin position="27"/>
        <end position="67"/>
    </location>
</feature>
<dbReference type="InterPro" id="IPR001563">
    <property type="entry name" value="Peptidase_S10"/>
</dbReference>
<dbReference type="AlphaFoldDB" id="A0A5C5ZGH2"/>
<dbReference type="InterPro" id="IPR029058">
    <property type="entry name" value="AB_hydrolase_fold"/>
</dbReference>
<feature type="compositionally biased region" description="Basic and acidic residues" evidence="1">
    <location>
        <begin position="28"/>
        <end position="53"/>
    </location>
</feature>
<dbReference type="Gene3D" id="3.40.50.1820">
    <property type="entry name" value="alpha/beta hydrolase"/>
    <property type="match status" value="1"/>
</dbReference>
<feature type="signal peptide" evidence="2">
    <location>
        <begin position="1"/>
        <end position="29"/>
    </location>
</feature>
<dbReference type="RefSeq" id="WP_146403434.1">
    <property type="nucleotide sequence ID" value="NZ_SJPQ01000006.1"/>
</dbReference>
<evidence type="ECO:0000313" key="3">
    <source>
        <dbReference type="EMBL" id="TWT86157.1"/>
    </source>
</evidence>
<dbReference type="GO" id="GO:0004185">
    <property type="term" value="F:serine-type carboxypeptidase activity"/>
    <property type="evidence" value="ECO:0007669"/>
    <property type="project" value="InterPro"/>
</dbReference>
<organism evidence="3 4">
    <name type="scientific">Pseudobythopirellula maris</name>
    <dbReference type="NCBI Taxonomy" id="2527991"/>
    <lineage>
        <taxon>Bacteria</taxon>
        <taxon>Pseudomonadati</taxon>
        <taxon>Planctomycetota</taxon>
        <taxon>Planctomycetia</taxon>
        <taxon>Pirellulales</taxon>
        <taxon>Lacipirellulaceae</taxon>
        <taxon>Pseudobythopirellula</taxon>
    </lineage>
</organism>
<sequence length="530" mass="59104" precursor="true">MPSTIPSLRWLASLAFAAVILCGPAPARADDAPKDEAKAGQAKSDKGEEKSDDQLPPPVVSEHKTTIAGKEIAYRATTGKMAMKNDAGEEKAHIFYIAYERTDGVDDQQDGATERPITFCFNGGPGSSSVWLHMGMLGPKRVIVPDDASTPAPPYRAVANPFSLLDVTDLVFIDPVSTGFSRPAEGEKKDQFHGYKEDLRSVGQFIHDYTTKQGRWASPKFVLGESYGGLRTAGLCGTLQERYRMYLSGVVLVSAVVDFSTLAFDDNNDRPYLLFLPSYTATAHYHKALGEELQALTLEEVVARAEEFAYGPYANALLRGDSLPQEEFDAVVAEYSRLTGLGERYVRDSNLRVRMWNFGKELLRDRGKTVGRYDGRFTGLDRTNAGESYDYDPSGAAIDGLFAGALYDYLRNDLGYEEERVYEVLTGDVRPWNYKPFTNSYVDASETLRKGMTINPHLKAFAACGYYDLATPQFAMKYTRDHLMLAPELRENFTMKFYEGGHMMYVYEPALKQLRADLVEFYESATPTQE</sequence>
<keyword evidence="4" id="KW-1185">Reference proteome</keyword>
<keyword evidence="3" id="KW-0121">Carboxypeptidase</keyword>
<keyword evidence="3" id="KW-0378">Hydrolase</keyword>
<reference evidence="3 4" key="1">
    <citation type="submission" date="2019-02" db="EMBL/GenBank/DDBJ databases">
        <title>Deep-cultivation of Planctomycetes and their phenomic and genomic characterization uncovers novel biology.</title>
        <authorList>
            <person name="Wiegand S."/>
            <person name="Jogler M."/>
            <person name="Boedeker C."/>
            <person name="Pinto D."/>
            <person name="Vollmers J."/>
            <person name="Rivas-Marin E."/>
            <person name="Kohn T."/>
            <person name="Peeters S.H."/>
            <person name="Heuer A."/>
            <person name="Rast P."/>
            <person name="Oberbeckmann S."/>
            <person name="Bunk B."/>
            <person name="Jeske O."/>
            <person name="Meyerdierks A."/>
            <person name="Storesund J.E."/>
            <person name="Kallscheuer N."/>
            <person name="Luecker S."/>
            <person name="Lage O.M."/>
            <person name="Pohl T."/>
            <person name="Merkel B.J."/>
            <person name="Hornburger P."/>
            <person name="Mueller R.-W."/>
            <person name="Bruemmer F."/>
            <person name="Labrenz M."/>
            <person name="Spormann A.M."/>
            <person name="Op Den Camp H."/>
            <person name="Overmann J."/>
            <person name="Amann R."/>
            <person name="Jetten M.S.M."/>
            <person name="Mascher T."/>
            <person name="Medema M.H."/>
            <person name="Devos D.P."/>
            <person name="Kaster A.-K."/>
            <person name="Ovreas L."/>
            <person name="Rohde M."/>
            <person name="Galperin M.Y."/>
            <person name="Jogler C."/>
        </authorList>
    </citation>
    <scope>NUCLEOTIDE SEQUENCE [LARGE SCALE GENOMIC DNA]</scope>
    <source>
        <strain evidence="3 4">Mal64</strain>
    </source>
</reference>
<evidence type="ECO:0000256" key="2">
    <source>
        <dbReference type="SAM" id="SignalP"/>
    </source>
</evidence>
<evidence type="ECO:0000313" key="4">
    <source>
        <dbReference type="Proteomes" id="UP000315440"/>
    </source>
</evidence>
<dbReference type="Pfam" id="PF00450">
    <property type="entry name" value="Peptidase_S10"/>
    <property type="match status" value="1"/>
</dbReference>